<reference evidence="7 12" key="3">
    <citation type="submission" date="2021-10" db="EMBL/GenBank/DDBJ databases">
        <title>Sequencing the mobilome of antimicrobial resistant bacterial isolates spanning a range of GC content: The potential of a sustainable low cost, low infrastructure approach for surveillance with Oxford Nanopore sequencing.</title>
        <authorList>
            <person name="Sands K."/>
        </authorList>
    </citation>
    <scope>NUCLEOTIDE SEQUENCE [LARGE SCALE GENOMIC DNA]</scope>
    <source>
        <strain evidence="7 12">MIN-202</strain>
    </source>
</reference>
<accession>A0AAP9ADA8</accession>
<keyword evidence="3 6" id="KW-0815">Transposition</keyword>
<evidence type="ECO:0000256" key="6">
    <source>
        <dbReference type="RuleBase" id="RU365089"/>
    </source>
</evidence>
<keyword evidence="4 6" id="KW-0238">DNA-binding</keyword>
<dbReference type="InterPro" id="IPR001207">
    <property type="entry name" value="Transposase_mutator"/>
</dbReference>
<evidence type="ECO:0000256" key="4">
    <source>
        <dbReference type="ARBA" id="ARBA00023125"/>
    </source>
</evidence>
<dbReference type="AlphaFoldDB" id="A0AAP9ADA8"/>
<dbReference type="GO" id="GO:0004803">
    <property type="term" value="F:transposase activity"/>
    <property type="evidence" value="ECO:0007669"/>
    <property type="project" value="UniProtKB-UniRule"/>
</dbReference>
<evidence type="ECO:0000313" key="8">
    <source>
        <dbReference type="EMBL" id="QDI65073.1"/>
    </source>
</evidence>
<organism evidence="8 11">
    <name type="scientific">Ureaplasma urealyticum</name>
    <name type="common">Ureaplasma urealyticum biotype 2</name>
    <dbReference type="NCBI Taxonomy" id="2130"/>
    <lineage>
        <taxon>Bacteria</taxon>
        <taxon>Bacillati</taxon>
        <taxon>Mycoplasmatota</taxon>
        <taxon>Mycoplasmoidales</taxon>
        <taxon>Mycoplasmoidaceae</taxon>
        <taxon>Ureaplasma</taxon>
    </lineage>
</organism>
<dbReference type="PANTHER" id="PTHR33217">
    <property type="entry name" value="TRANSPOSASE FOR INSERTION SEQUENCE ELEMENT IS1081"/>
    <property type="match status" value="1"/>
</dbReference>
<evidence type="ECO:0000256" key="5">
    <source>
        <dbReference type="ARBA" id="ARBA00023172"/>
    </source>
</evidence>
<evidence type="ECO:0000256" key="2">
    <source>
        <dbReference type="ARBA" id="ARBA00010961"/>
    </source>
</evidence>
<evidence type="ECO:0000313" key="12">
    <source>
        <dbReference type="Proteomes" id="UP001201240"/>
    </source>
</evidence>
<dbReference type="EMBL" id="JAJBIS010000001">
    <property type="protein sequence ID" value="MCF1349165.1"/>
    <property type="molecule type" value="Genomic_DNA"/>
</dbReference>
<dbReference type="PANTHER" id="PTHR33217:SF8">
    <property type="entry name" value="MUTATOR FAMILY TRANSPOSASE"/>
    <property type="match status" value="1"/>
</dbReference>
<dbReference type="Pfam" id="PF00872">
    <property type="entry name" value="Transposase_mut"/>
    <property type="match status" value="1"/>
</dbReference>
<name>A0AAP9ADA8_UREUR</name>
<evidence type="ECO:0000313" key="9">
    <source>
        <dbReference type="EMBL" id="RCJ00534.1"/>
    </source>
</evidence>
<dbReference type="Proteomes" id="UP000253077">
    <property type="component" value="Unassembled WGS sequence"/>
</dbReference>
<evidence type="ECO:0000313" key="10">
    <source>
        <dbReference type="Proteomes" id="UP000253077"/>
    </source>
</evidence>
<dbReference type="GO" id="GO:0003677">
    <property type="term" value="F:DNA binding"/>
    <property type="evidence" value="ECO:0007669"/>
    <property type="project" value="UniProtKB-UniRule"/>
</dbReference>
<keyword evidence="5 6" id="KW-0233">DNA recombination</keyword>
<comment type="similarity">
    <text evidence="2 6">Belongs to the transposase mutator family.</text>
</comment>
<proteinExistence type="inferred from homology"/>
<dbReference type="GO" id="GO:0006313">
    <property type="term" value="P:DNA transposition"/>
    <property type="evidence" value="ECO:0007669"/>
    <property type="project" value="UniProtKB-UniRule"/>
</dbReference>
<dbReference type="EMBL" id="QOKT01000027">
    <property type="protein sequence ID" value="RCJ00534.1"/>
    <property type="molecule type" value="Genomic_DNA"/>
</dbReference>
<evidence type="ECO:0000313" key="7">
    <source>
        <dbReference type="EMBL" id="MCF1349165.1"/>
    </source>
</evidence>
<dbReference type="RefSeq" id="WP_080508256.1">
    <property type="nucleotide sequence ID" value="NZ_CP039963.1"/>
</dbReference>
<protein>
    <recommendedName>
        <fullName evidence="6">Mutator family transposase</fullName>
    </recommendedName>
</protein>
<keyword evidence="6" id="KW-0814">Transposable element</keyword>
<reference evidence="8 11" key="2">
    <citation type="submission" date="2019-07" db="EMBL/GenBank/DDBJ databases">
        <title>Comparative genomics of three clinical Ureaplasma species: analysis of their core genomes and virulence factors.</title>
        <authorList>
            <person name="Yang T."/>
            <person name="Zhang Y."/>
            <person name="Li X."/>
            <person name="Kong Y."/>
            <person name="Yu H."/>
            <person name="Ruan Z."/>
            <person name="Xie X."/>
            <person name="Zhang J."/>
        </authorList>
    </citation>
    <scope>NUCLEOTIDE SEQUENCE [LARGE SCALE GENOMIC DNA]</scope>
    <source>
        <strain evidence="8 11">132</strain>
    </source>
</reference>
<reference evidence="9 10" key="1">
    <citation type="submission" date="2018-07" db="EMBL/GenBank/DDBJ databases">
        <title>Ureaplasma urealyticum 1000 the multidrug-resistant clinical isolate obtained from scrapings of the urogenital tract of a woman with inflammatory diseases of the reproductive organs.</title>
        <authorList>
            <person name="Kolesnikova E.A."/>
            <person name="Alekseeva A.E."/>
            <person name="Brusnigina N.F."/>
            <person name="Makhova M.A."/>
        </authorList>
    </citation>
    <scope>NUCLEOTIDE SEQUENCE [LARGE SCALE GENOMIC DNA]</scope>
    <source>
        <strain evidence="9 10">1000</strain>
    </source>
</reference>
<dbReference type="EMBL" id="CP041200">
    <property type="protein sequence ID" value="QDI65073.1"/>
    <property type="molecule type" value="Genomic_DNA"/>
</dbReference>
<comment type="function">
    <text evidence="1 6">Required for the transposition of the insertion element.</text>
</comment>
<dbReference type="Proteomes" id="UP000318231">
    <property type="component" value="Chromosome"/>
</dbReference>
<gene>
    <name evidence="9" type="ORF">DSQ42_02765</name>
    <name evidence="8" type="ORF">FJM05_02630</name>
    <name evidence="7" type="ORF">LH652_02525</name>
</gene>
<evidence type="ECO:0000256" key="3">
    <source>
        <dbReference type="ARBA" id="ARBA00022578"/>
    </source>
</evidence>
<evidence type="ECO:0000256" key="1">
    <source>
        <dbReference type="ARBA" id="ARBA00002190"/>
    </source>
</evidence>
<evidence type="ECO:0000313" key="11">
    <source>
        <dbReference type="Proteomes" id="UP000318231"/>
    </source>
</evidence>
<dbReference type="Proteomes" id="UP001201240">
    <property type="component" value="Unassembled WGS sequence"/>
</dbReference>
<sequence>MDLSGIDEAIKVPFSKIIQQRCIVHLIRNNIKNVSYKYYKEFCLDLKTIYGAINLEEAQENLELFGQK</sequence>
<dbReference type="GeneID" id="93849010"/>